<dbReference type="FunFam" id="2.40.50.140:FF:000090">
    <property type="entry name" value="Replication protein A subunit"/>
    <property type="match status" value="1"/>
</dbReference>
<keyword evidence="3 9" id="KW-0235">DNA replication</keyword>
<feature type="region of interest" description="Disordered" evidence="10">
    <location>
        <begin position="123"/>
        <end position="176"/>
    </location>
</feature>
<dbReference type="FunFam" id="2.40.50.140:FF:000041">
    <property type="entry name" value="Replication protein A subunit"/>
    <property type="match status" value="1"/>
</dbReference>
<dbReference type="AlphaFoldDB" id="A0A6A6NVP5"/>
<comment type="function">
    <text evidence="9">As part of the replication protein A (RPA/RP-A), a single-stranded DNA-binding heterotrimeric complex, may play an essential role in DNA replication, recombination and repair. Binds and stabilizes single-stranded DNA intermediates, preventing complementary DNA reannealing and recruiting different proteins involved in DNA metabolism.</text>
</comment>
<dbReference type="GO" id="GO:0006260">
    <property type="term" value="P:DNA replication"/>
    <property type="evidence" value="ECO:0007669"/>
    <property type="project" value="UniProtKB-KW"/>
</dbReference>
<accession>A0A6A6NVP5</accession>
<evidence type="ECO:0000256" key="3">
    <source>
        <dbReference type="ARBA" id="ARBA00022705"/>
    </source>
</evidence>
<keyword evidence="5 9" id="KW-0863">Zinc-finger</keyword>
<feature type="domain" description="Replication factor-A protein 1 N-terminal" evidence="11">
    <location>
        <begin position="7"/>
        <end position="104"/>
    </location>
</feature>
<dbReference type="Pfam" id="PF16900">
    <property type="entry name" value="REPA_OB_2"/>
    <property type="match status" value="1"/>
</dbReference>
<dbReference type="OrthoDB" id="1751331at2759"/>
<dbReference type="GO" id="GO:0007004">
    <property type="term" value="P:telomere maintenance via telomerase"/>
    <property type="evidence" value="ECO:0007669"/>
    <property type="project" value="UniProtKB-ARBA"/>
</dbReference>
<dbReference type="InterPro" id="IPR007199">
    <property type="entry name" value="Rep_factor-A_N"/>
</dbReference>
<evidence type="ECO:0000256" key="6">
    <source>
        <dbReference type="ARBA" id="ARBA00022833"/>
    </source>
</evidence>
<dbReference type="GO" id="GO:0003697">
    <property type="term" value="F:single-stranded DNA binding"/>
    <property type="evidence" value="ECO:0007669"/>
    <property type="project" value="UniProtKB-ARBA"/>
</dbReference>
<evidence type="ECO:0000256" key="10">
    <source>
        <dbReference type="SAM" id="MobiDB-lite"/>
    </source>
</evidence>
<dbReference type="GO" id="GO:0006281">
    <property type="term" value="P:DNA repair"/>
    <property type="evidence" value="ECO:0007669"/>
    <property type="project" value="InterPro"/>
</dbReference>
<dbReference type="Proteomes" id="UP000799766">
    <property type="component" value="Unassembled WGS sequence"/>
</dbReference>
<dbReference type="CDD" id="cd04474">
    <property type="entry name" value="RPA1_DBD_A"/>
    <property type="match status" value="1"/>
</dbReference>
<dbReference type="InterPro" id="IPR047192">
    <property type="entry name" value="Euk_RPA1_DBD_C"/>
</dbReference>
<keyword evidence="4 9" id="KW-0479">Metal-binding</keyword>
<dbReference type="CDD" id="cd04477">
    <property type="entry name" value="RPA1N"/>
    <property type="match status" value="1"/>
</dbReference>
<dbReference type="SUPFAM" id="SSF50249">
    <property type="entry name" value="Nucleic acid-binding proteins"/>
    <property type="match status" value="4"/>
</dbReference>
<dbReference type="CDD" id="cd04475">
    <property type="entry name" value="RPA1_DBD_B"/>
    <property type="match status" value="1"/>
</dbReference>
<feature type="domain" description="Replication protein A OB" evidence="13">
    <location>
        <begin position="303"/>
        <end position="400"/>
    </location>
</feature>
<evidence type="ECO:0000256" key="4">
    <source>
        <dbReference type="ARBA" id="ARBA00022723"/>
    </source>
</evidence>
<feature type="compositionally biased region" description="Polar residues" evidence="10">
    <location>
        <begin position="153"/>
        <end position="163"/>
    </location>
</feature>
<dbReference type="InterPro" id="IPR013955">
    <property type="entry name" value="Rep_factor-A_C"/>
</dbReference>
<gene>
    <name evidence="14" type="ORF">BDY21DRAFT_380847</name>
</gene>
<dbReference type="FunFam" id="2.40.50.140:FF:000117">
    <property type="entry name" value="Replication protein A subunit"/>
    <property type="match status" value="1"/>
</dbReference>
<comment type="subcellular location">
    <subcellularLocation>
        <location evidence="1 9">Nucleus</location>
    </subcellularLocation>
</comment>
<dbReference type="CDD" id="cd04476">
    <property type="entry name" value="RPA1_DBD_C"/>
    <property type="match status" value="1"/>
</dbReference>
<evidence type="ECO:0000256" key="9">
    <source>
        <dbReference type="RuleBase" id="RU364130"/>
    </source>
</evidence>
<proteinExistence type="inferred from homology"/>
<dbReference type="EMBL" id="MU001687">
    <property type="protein sequence ID" value="KAF2455333.1"/>
    <property type="molecule type" value="Genomic_DNA"/>
</dbReference>
<comment type="subunit">
    <text evidence="9">Component of the heterotrimeric canonical replication protein A complex (RPA).</text>
</comment>
<dbReference type="PANTHER" id="PTHR47165">
    <property type="entry name" value="OS03G0429900 PROTEIN"/>
    <property type="match status" value="1"/>
</dbReference>
<evidence type="ECO:0000256" key="5">
    <source>
        <dbReference type="ARBA" id="ARBA00022771"/>
    </source>
</evidence>
<evidence type="ECO:0000256" key="2">
    <source>
        <dbReference type="ARBA" id="ARBA00005690"/>
    </source>
</evidence>
<dbReference type="InterPro" id="IPR031657">
    <property type="entry name" value="REPA_OB_2"/>
</dbReference>
<feature type="compositionally biased region" description="Low complexity" evidence="10">
    <location>
        <begin position="164"/>
        <end position="176"/>
    </location>
</feature>
<keyword evidence="6 9" id="KW-0862">Zinc</keyword>
<dbReference type="PANTHER" id="PTHR47165:SF4">
    <property type="entry name" value="OS03G0429900 PROTEIN"/>
    <property type="match status" value="1"/>
</dbReference>
<evidence type="ECO:0000259" key="12">
    <source>
        <dbReference type="Pfam" id="PF08646"/>
    </source>
</evidence>
<dbReference type="GO" id="GO:0005662">
    <property type="term" value="C:DNA replication factor A complex"/>
    <property type="evidence" value="ECO:0007669"/>
    <property type="project" value="UniProtKB-ARBA"/>
</dbReference>
<sequence>MDPRPAITRGSVKSIILQTNAVKNPILQCVQIKPMKLETGEIDRWRVVLSDIDNYVQTMLATHLSHIVTSGTLRKNNIVRLREFLPHVAKGKKILLVLSLEVLNEYGEPEKIGEPTPVEFRDEEEPAQGYNVQQPQQQQPSAISGASFYGNKPTPQHQPQSRPMASRNNAMSASASSHGNLYPIEALSPYGHKWTIRARCTHKSQIKTWHKSTGEGKLFSVNLLDESGEIRATGFNDQCDALYDLFQENCVYYISSPCRVQLAKKQFSNLNNDYELTFERDTVVEKAEDQTDVPQIRYSFTRIGDLQNVEKDSTIDVIGVLKNVGEVDQIVSKSTSKPYVKRDLELVDDTNFSVRLTIWGNTATTFDAPIDSVAAFKGVKVGDFGGRSLSLLSSGQMIIDPDIDEAHKLKGWYDAQGNAEQFISHASTMPASTAGRRDQYKTLAQVQEENVGMSDQPEYFTVQATVMYVKQEPFAYPACQSEGCNKKVIEEEPGAWRCEKCNRTFPQPTYRYVMSIRVADHTGALWLSCFDDAGRKIMGTSANELVELKDADDPHFVEACGQATGRAYVFRCRGKMDTFGDQQRVRYHVSSVNDINYAAECSKLAEILRQYNINDSTMFVQ</sequence>
<dbReference type="GO" id="GO:0000781">
    <property type="term" value="C:chromosome, telomeric region"/>
    <property type="evidence" value="ECO:0007669"/>
    <property type="project" value="UniProtKB-ARBA"/>
</dbReference>
<comment type="similarity">
    <text evidence="2 9">Belongs to the replication factor A protein 1 family.</text>
</comment>
<keyword evidence="7 9" id="KW-0238">DNA-binding</keyword>
<organism evidence="14 15">
    <name type="scientific">Lineolata rhizophorae</name>
    <dbReference type="NCBI Taxonomy" id="578093"/>
    <lineage>
        <taxon>Eukaryota</taxon>
        <taxon>Fungi</taxon>
        <taxon>Dikarya</taxon>
        <taxon>Ascomycota</taxon>
        <taxon>Pezizomycotina</taxon>
        <taxon>Dothideomycetes</taxon>
        <taxon>Dothideomycetes incertae sedis</taxon>
        <taxon>Lineolatales</taxon>
        <taxon>Lineolataceae</taxon>
        <taxon>Lineolata</taxon>
    </lineage>
</organism>
<keyword evidence="15" id="KW-1185">Reference proteome</keyword>
<dbReference type="FunFam" id="2.40.50.140:FF:000064">
    <property type="entry name" value="Replication protein A subunit"/>
    <property type="match status" value="1"/>
</dbReference>
<dbReference type="GO" id="GO:0006310">
    <property type="term" value="P:DNA recombination"/>
    <property type="evidence" value="ECO:0007669"/>
    <property type="project" value="InterPro"/>
</dbReference>
<evidence type="ECO:0000259" key="13">
    <source>
        <dbReference type="Pfam" id="PF16900"/>
    </source>
</evidence>
<dbReference type="NCBIfam" id="TIGR00617">
    <property type="entry name" value="rpa1"/>
    <property type="match status" value="1"/>
</dbReference>
<protein>
    <recommendedName>
        <fullName evidence="9">Replication protein A subunit</fullName>
    </recommendedName>
</protein>
<feature type="domain" description="Replication factor A C-terminal" evidence="12">
    <location>
        <begin position="459"/>
        <end position="604"/>
    </location>
</feature>
<name>A0A6A6NVP5_9PEZI</name>
<dbReference type="InterPro" id="IPR012340">
    <property type="entry name" value="NA-bd_OB-fold"/>
</dbReference>
<evidence type="ECO:0000259" key="11">
    <source>
        <dbReference type="Pfam" id="PF04057"/>
    </source>
</evidence>
<dbReference type="Pfam" id="PF08646">
    <property type="entry name" value="Rep_fac-A_C"/>
    <property type="match status" value="1"/>
</dbReference>
<dbReference type="GO" id="GO:0008270">
    <property type="term" value="F:zinc ion binding"/>
    <property type="evidence" value="ECO:0007669"/>
    <property type="project" value="UniProtKB-KW"/>
</dbReference>
<dbReference type="Gene3D" id="2.40.50.140">
    <property type="entry name" value="Nucleic acid-binding proteins"/>
    <property type="match status" value="4"/>
</dbReference>
<dbReference type="InterPro" id="IPR004591">
    <property type="entry name" value="Rfa1"/>
</dbReference>
<keyword evidence="8 9" id="KW-0539">Nucleus</keyword>
<evidence type="ECO:0000256" key="8">
    <source>
        <dbReference type="ARBA" id="ARBA00023242"/>
    </source>
</evidence>
<dbReference type="Pfam" id="PF04057">
    <property type="entry name" value="Rep-A_N"/>
    <property type="match status" value="1"/>
</dbReference>
<evidence type="ECO:0000256" key="7">
    <source>
        <dbReference type="ARBA" id="ARBA00023125"/>
    </source>
</evidence>
<reference evidence="14" key="1">
    <citation type="journal article" date="2020" name="Stud. Mycol.">
        <title>101 Dothideomycetes genomes: a test case for predicting lifestyles and emergence of pathogens.</title>
        <authorList>
            <person name="Haridas S."/>
            <person name="Albert R."/>
            <person name="Binder M."/>
            <person name="Bloem J."/>
            <person name="Labutti K."/>
            <person name="Salamov A."/>
            <person name="Andreopoulos B."/>
            <person name="Baker S."/>
            <person name="Barry K."/>
            <person name="Bills G."/>
            <person name="Bluhm B."/>
            <person name="Cannon C."/>
            <person name="Castanera R."/>
            <person name="Culley D."/>
            <person name="Daum C."/>
            <person name="Ezra D."/>
            <person name="Gonzalez J."/>
            <person name="Henrissat B."/>
            <person name="Kuo A."/>
            <person name="Liang C."/>
            <person name="Lipzen A."/>
            <person name="Lutzoni F."/>
            <person name="Magnuson J."/>
            <person name="Mondo S."/>
            <person name="Nolan M."/>
            <person name="Ohm R."/>
            <person name="Pangilinan J."/>
            <person name="Park H.-J."/>
            <person name="Ramirez L."/>
            <person name="Alfaro M."/>
            <person name="Sun H."/>
            <person name="Tritt A."/>
            <person name="Yoshinaga Y."/>
            <person name="Zwiers L.-H."/>
            <person name="Turgeon B."/>
            <person name="Goodwin S."/>
            <person name="Spatafora J."/>
            <person name="Crous P."/>
            <person name="Grigoriev I."/>
        </authorList>
    </citation>
    <scope>NUCLEOTIDE SEQUENCE</scope>
    <source>
        <strain evidence="14">ATCC 16933</strain>
    </source>
</reference>
<evidence type="ECO:0000256" key="1">
    <source>
        <dbReference type="ARBA" id="ARBA00004123"/>
    </source>
</evidence>
<evidence type="ECO:0000313" key="14">
    <source>
        <dbReference type="EMBL" id="KAF2455333.1"/>
    </source>
</evidence>
<evidence type="ECO:0000313" key="15">
    <source>
        <dbReference type="Proteomes" id="UP000799766"/>
    </source>
</evidence>